<evidence type="ECO:0000256" key="5">
    <source>
        <dbReference type="ARBA" id="ARBA00022801"/>
    </source>
</evidence>
<dbReference type="PANTHER" id="PTHR11067">
    <property type="entry name" value="INOSINE TRIPHOSPHATE PYROPHOSPHATASE/HAM1 PROTEIN"/>
    <property type="match status" value="1"/>
</dbReference>
<evidence type="ECO:0000256" key="4">
    <source>
        <dbReference type="ARBA" id="ARBA00022741"/>
    </source>
</evidence>
<dbReference type="GO" id="GO:0036220">
    <property type="term" value="F:ITP diphosphatase activity"/>
    <property type="evidence" value="ECO:0007669"/>
    <property type="project" value="UniProtKB-UniRule"/>
</dbReference>
<accession>A0A0R2KUY2</accession>
<dbReference type="GO" id="GO:0046872">
    <property type="term" value="F:metal ion binding"/>
    <property type="evidence" value="ECO:0007669"/>
    <property type="project" value="UniProtKB-KW"/>
</dbReference>
<dbReference type="GO" id="GO:0009117">
    <property type="term" value="P:nucleotide metabolic process"/>
    <property type="evidence" value="ECO:0007669"/>
    <property type="project" value="UniProtKB-KW"/>
</dbReference>
<keyword evidence="3 10" id="KW-0479">Metal-binding</keyword>
<dbReference type="GO" id="GO:0000166">
    <property type="term" value="F:nucleotide binding"/>
    <property type="evidence" value="ECO:0007669"/>
    <property type="project" value="UniProtKB-KW"/>
</dbReference>
<dbReference type="NCBIfam" id="NF011397">
    <property type="entry name" value="PRK14822.1"/>
    <property type="match status" value="1"/>
</dbReference>
<protein>
    <recommendedName>
        <fullName evidence="10">dITP/XTP pyrophosphatase</fullName>
        <ecNumber evidence="10">3.6.1.66</ecNumber>
    </recommendedName>
    <alternativeName>
        <fullName evidence="10">Non-canonical purine NTP pyrophosphatase</fullName>
    </alternativeName>
    <alternativeName>
        <fullName evidence="10">Non-standard purine NTP pyrophosphatase</fullName>
    </alternativeName>
    <alternativeName>
        <fullName evidence="10">Nucleoside-triphosphate diphosphatase</fullName>
    </alternativeName>
    <alternativeName>
        <fullName evidence="10">Nucleoside-triphosphate pyrophosphatase</fullName>
        <shortName evidence="10">NTPase</shortName>
    </alternativeName>
</protein>
<evidence type="ECO:0000256" key="6">
    <source>
        <dbReference type="ARBA" id="ARBA00022842"/>
    </source>
</evidence>
<name>A0A0R2KUY2_9LACO</name>
<keyword evidence="4 10" id="KW-0547">Nucleotide-binding</keyword>
<evidence type="ECO:0000256" key="1">
    <source>
        <dbReference type="ARBA" id="ARBA00008023"/>
    </source>
</evidence>
<comment type="function">
    <text evidence="10">Pyrophosphatase that catalyzes the hydrolysis of nucleoside triphosphates to their monophosphate derivatives, with a high preference for the non-canonical purine nucleotides XTP (xanthosine triphosphate), dITP (deoxyinosine triphosphate) and ITP. Seems to function as a house-cleaning enzyme that removes non-canonical purine nucleotides from the nucleotide pool, thus preventing their incorporation into DNA/RNA and avoiding chromosomal lesions.</text>
</comment>
<dbReference type="STRING" id="331679.IV81_GL000651"/>
<dbReference type="FunFam" id="3.90.950.10:FF:000001">
    <property type="entry name" value="dITP/XTP pyrophosphatase"/>
    <property type="match status" value="1"/>
</dbReference>
<dbReference type="GO" id="GO:0036222">
    <property type="term" value="F:XTP diphosphatase activity"/>
    <property type="evidence" value="ECO:0007669"/>
    <property type="project" value="UniProtKB-UniRule"/>
</dbReference>
<dbReference type="GO" id="GO:0035870">
    <property type="term" value="F:dITP diphosphatase activity"/>
    <property type="evidence" value="ECO:0007669"/>
    <property type="project" value="UniProtKB-UniRule"/>
</dbReference>
<comment type="similarity">
    <text evidence="1 10 11">Belongs to the HAM1 NTPase family.</text>
</comment>
<dbReference type="SUPFAM" id="SSF52972">
    <property type="entry name" value="ITPase-like"/>
    <property type="match status" value="1"/>
</dbReference>
<dbReference type="Proteomes" id="UP000051859">
    <property type="component" value="Unassembled WGS sequence"/>
</dbReference>
<evidence type="ECO:0000256" key="11">
    <source>
        <dbReference type="RuleBase" id="RU003781"/>
    </source>
</evidence>
<dbReference type="EMBL" id="JQBX01000018">
    <property type="protein sequence ID" value="KRN93297.1"/>
    <property type="molecule type" value="Genomic_DNA"/>
</dbReference>
<sequence length="201" mass="22142">MPRMNEEILIATKNEGKLKEFKNIFEKKGIKAKSLKDISSAINVVENGLTFEENARLKAEGYARNVGIPVLADDSGLQIDALNGRPGIFSARYAGDHNDAANNAKVLSELGGIPNEKRTANFHTTIVVRKPDGAELIANGDLKGRILSVPRGENGFGYDPLFFIDGRNKTLAEMTTDEKNEISHRALAIQDLLNQFDAFWK</sequence>
<evidence type="ECO:0000256" key="2">
    <source>
        <dbReference type="ARBA" id="ARBA00011738"/>
    </source>
</evidence>
<dbReference type="GO" id="GO:0017111">
    <property type="term" value="F:ribonucleoside triphosphate phosphatase activity"/>
    <property type="evidence" value="ECO:0007669"/>
    <property type="project" value="InterPro"/>
</dbReference>
<proteinExistence type="inferred from homology"/>
<dbReference type="GO" id="GO:0009146">
    <property type="term" value="P:purine nucleoside triphosphate catabolic process"/>
    <property type="evidence" value="ECO:0007669"/>
    <property type="project" value="UniProtKB-UniRule"/>
</dbReference>
<feature type="binding site" evidence="10">
    <location>
        <begin position="12"/>
        <end position="17"/>
    </location>
    <ligand>
        <name>substrate</name>
    </ligand>
</feature>
<feature type="binding site" evidence="10">
    <location>
        <position position="74"/>
    </location>
    <ligand>
        <name>Mg(2+)</name>
        <dbReference type="ChEBI" id="CHEBI:18420"/>
    </ligand>
</feature>
<comment type="caution">
    <text evidence="10">Lacks conserved residue(s) required for the propagation of feature annotation.</text>
</comment>
<dbReference type="Pfam" id="PF01725">
    <property type="entry name" value="Ham1p_like"/>
    <property type="match status" value="1"/>
</dbReference>
<evidence type="ECO:0000256" key="3">
    <source>
        <dbReference type="ARBA" id="ARBA00022723"/>
    </source>
</evidence>
<dbReference type="PANTHER" id="PTHR11067:SF9">
    <property type="entry name" value="INOSINE TRIPHOSPHATE PYROPHOSPHATASE"/>
    <property type="match status" value="1"/>
</dbReference>
<comment type="catalytic activity">
    <reaction evidence="8 10">
        <text>dITP + H2O = dIMP + diphosphate + H(+)</text>
        <dbReference type="Rhea" id="RHEA:28342"/>
        <dbReference type="ChEBI" id="CHEBI:15377"/>
        <dbReference type="ChEBI" id="CHEBI:15378"/>
        <dbReference type="ChEBI" id="CHEBI:33019"/>
        <dbReference type="ChEBI" id="CHEBI:61194"/>
        <dbReference type="ChEBI" id="CHEBI:61382"/>
        <dbReference type="EC" id="3.6.1.66"/>
    </reaction>
</comment>
<feature type="binding site" evidence="10">
    <location>
        <begin position="156"/>
        <end position="159"/>
    </location>
    <ligand>
        <name>substrate</name>
    </ligand>
</feature>
<comment type="catalytic activity">
    <reaction evidence="10">
        <text>ITP + H2O = IMP + diphosphate + H(+)</text>
        <dbReference type="Rhea" id="RHEA:29399"/>
        <dbReference type="ChEBI" id="CHEBI:15377"/>
        <dbReference type="ChEBI" id="CHEBI:15378"/>
        <dbReference type="ChEBI" id="CHEBI:33019"/>
        <dbReference type="ChEBI" id="CHEBI:58053"/>
        <dbReference type="ChEBI" id="CHEBI:61402"/>
        <dbReference type="EC" id="3.6.1.66"/>
    </reaction>
</comment>
<dbReference type="AlphaFoldDB" id="A0A0R2KUY2"/>
<organism evidence="12 13">
    <name type="scientific">Pediococcus stilesii</name>
    <dbReference type="NCBI Taxonomy" id="331679"/>
    <lineage>
        <taxon>Bacteria</taxon>
        <taxon>Bacillati</taxon>
        <taxon>Bacillota</taxon>
        <taxon>Bacilli</taxon>
        <taxon>Lactobacillales</taxon>
        <taxon>Lactobacillaceae</taxon>
        <taxon>Pediococcus</taxon>
    </lineage>
</organism>
<keyword evidence="13" id="KW-1185">Reference proteome</keyword>
<dbReference type="InterPro" id="IPR029001">
    <property type="entry name" value="ITPase-like_fam"/>
</dbReference>
<comment type="caution">
    <text evidence="12">The sequence shown here is derived from an EMBL/GenBank/DDBJ whole genome shotgun (WGS) entry which is preliminary data.</text>
</comment>
<feature type="binding site" evidence="10">
    <location>
        <position position="75"/>
    </location>
    <ligand>
        <name>substrate</name>
    </ligand>
</feature>
<dbReference type="InterPro" id="IPR020922">
    <property type="entry name" value="dITP/XTP_pyrophosphatase"/>
</dbReference>
<dbReference type="PATRIC" id="fig|331679.3.peg.658"/>
<comment type="subunit">
    <text evidence="2 10">Homodimer.</text>
</comment>
<dbReference type="HAMAP" id="MF_01405">
    <property type="entry name" value="Non_canon_purine_NTPase"/>
    <property type="match status" value="1"/>
</dbReference>
<dbReference type="NCBIfam" id="TIGR00042">
    <property type="entry name" value="RdgB/HAM1 family non-canonical purine NTP pyrophosphatase"/>
    <property type="match status" value="1"/>
</dbReference>
<dbReference type="EC" id="3.6.1.66" evidence="10"/>
<reference evidence="12 13" key="1">
    <citation type="journal article" date="2015" name="Genome Announc.">
        <title>Expanding the biotechnology potential of lactobacilli through comparative genomics of 213 strains and associated genera.</title>
        <authorList>
            <person name="Sun Z."/>
            <person name="Harris H.M."/>
            <person name="McCann A."/>
            <person name="Guo C."/>
            <person name="Argimon S."/>
            <person name="Zhang W."/>
            <person name="Yang X."/>
            <person name="Jeffery I.B."/>
            <person name="Cooney J.C."/>
            <person name="Kagawa T.F."/>
            <person name="Liu W."/>
            <person name="Song Y."/>
            <person name="Salvetti E."/>
            <person name="Wrobel A."/>
            <person name="Rasinkangas P."/>
            <person name="Parkhill J."/>
            <person name="Rea M.C."/>
            <person name="O'Sullivan O."/>
            <person name="Ritari J."/>
            <person name="Douillard F.P."/>
            <person name="Paul Ross R."/>
            <person name="Yang R."/>
            <person name="Briner A.E."/>
            <person name="Felis G.E."/>
            <person name="de Vos W.M."/>
            <person name="Barrangou R."/>
            <person name="Klaenhammer T.R."/>
            <person name="Caufield P.W."/>
            <person name="Cui Y."/>
            <person name="Zhang H."/>
            <person name="O'Toole P.W."/>
        </authorList>
    </citation>
    <scope>NUCLEOTIDE SEQUENCE [LARGE SCALE GENOMIC DNA]</scope>
    <source>
        <strain evidence="12 13">DSM 18001</strain>
    </source>
</reference>
<feature type="active site" description="Proton acceptor" evidence="10">
    <location>
        <position position="74"/>
    </location>
</feature>
<comment type="catalytic activity">
    <reaction evidence="9 10">
        <text>XTP + H2O = XMP + diphosphate + H(+)</text>
        <dbReference type="Rhea" id="RHEA:28610"/>
        <dbReference type="ChEBI" id="CHEBI:15377"/>
        <dbReference type="ChEBI" id="CHEBI:15378"/>
        <dbReference type="ChEBI" id="CHEBI:33019"/>
        <dbReference type="ChEBI" id="CHEBI:57464"/>
        <dbReference type="ChEBI" id="CHEBI:61314"/>
        <dbReference type="EC" id="3.6.1.66"/>
    </reaction>
</comment>
<evidence type="ECO:0000256" key="7">
    <source>
        <dbReference type="ARBA" id="ARBA00023080"/>
    </source>
</evidence>
<keyword evidence="7 10" id="KW-0546">Nucleotide metabolism</keyword>
<feature type="binding site" evidence="10">
    <location>
        <position position="179"/>
    </location>
    <ligand>
        <name>substrate</name>
    </ligand>
</feature>
<dbReference type="CDD" id="cd00515">
    <property type="entry name" value="HAM1"/>
    <property type="match status" value="1"/>
</dbReference>
<dbReference type="Gene3D" id="3.90.950.10">
    <property type="match status" value="1"/>
</dbReference>
<evidence type="ECO:0000256" key="8">
    <source>
        <dbReference type="ARBA" id="ARBA00051875"/>
    </source>
</evidence>
<keyword evidence="5 10" id="KW-0378">Hydrolase</keyword>
<keyword evidence="6 10" id="KW-0460">Magnesium</keyword>
<evidence type="ECO:0000256" key="10">
    <source>
        <dbReference type="HAMAP-Rule" id="MF_01405"/>
    </source>
</evidence>
<dbReference type="GO" id="GO:0005829">
    <property type="term" value="C:cytosol"/>
    <property type="evidence" value="ECO:0007669"/>
    <property type="project" value="TreeGrafter"/>
</dbReference>
<evidence type="ECO:0000313" key="12">
    <source>
        <dbReference type="EMBL" id="KRN93297.1"/>
    </source>
</evidence>
<comment type="cofactor">
    <cofactor evidence="10">
        <name>Mg(2+)</name>
        <dbReference type="ChEBI" id="CHEBI:18420"/>
    </cofactor>
    <text evidence="10">Binds 1 Mg(2+) ion per subunit.</text>
</comment>
<evidence type="ECO:0000256" key="9">
    <source>
        <dbReference type="ARBA" id="ARBA00052017"/>
    </source>
</evidence>
<evidence type="ECO:0000313" key="13">
    <source>
        <dbReference type="Proteomes" id="UP000051859"/>
    </source>
</evidence>
<feature type="binding site" evidence="10">
    <location>
        <begin position="184"/>
        <end position="185"/>
    </location>
    <ligand>
        <name>substrate</name>
    </ligand>
</feature>
<dbReference type="InterPro" id="IPR002637">
    <property type="entry name" value="RdgB/HAM1"/>
</dbReference>
<gene>
    <name evidence="12" type="ORF">IV81_GL000651</name>
</gene>